<evidence type="ECO:0000256" key="4">
    <source>
        <dbReference type="ARBA" id="ARBA00022989"/>
    </source>
</evidence>
<organism evidence="7 8">
    <name type="scientific">Sedimentitalea nanhaiensis</name>
    <dbReference type="NCBI Taxonomy" id="999627"/>
    <lineage>
        <taxon>Bacteria</taxon>
        <taxon>Pseudomonadati</taxon>
        <taxon>Pseudomonadota</taxon>
        <taxon>Alphaproteobacteria</taxon>
        <taxon>Rhodobacterales</taxon>
        <taxon>Paracoccaceae</taxon>
        <taxon>Sedimentitalea</taxon>
    </lineage>
</organism>
<evidence type="ECO:0000313" key="7">
    <source>
        <dbReference type="EMBL" id="SFT80091.1"/>
    </source>
</evidence>
<evidence type="ECO:0000256" key="5">
    <source>
        <dbReference type="ARBA" id="ARBA00023136"/>
    </source>
</evidence>
<comment type="similarity">
    <text evidence="2 6">Belongs to the SURF1 family.</text>
</comment>
<dbReference type="InterPro" id="IPR002994">
    <property type="entry name" value="Surf1/Shy1"/>
</dbReference>
<proteinExistence type="inferred from homology"/>
<keyword evidence="5 6" id="KW-0472">Membrane</keyword>
<name>A0A1I7AYU6_9RHOB</name>
<evidence type="ECO:0000256" key="6">
    <source>
        <dbReference type="RuleBase" id="RU363076"/>
    </source>
</evidence>
<dbReference type="PANTHER" id="PTHR23427">
    <property type="entry name" value="SURFEIT LOCUS PROTEIN"/>
    <property type="match status" value="1"/>
</dbReference>
<dbReference type="PANTHER" id="PTHR23427:SF2">
    <property type="entry name" value="SURFEIT LOCUS PROTEIN 1"/>
    <property type="match status" value="1"/>
</dbReference>
<sequence>MRRILFLLIFGVAGCSVLIGLATWQMQRLDWKQGVLAQMDSRIGADPVPLPATPDPAEDKYLPVTVDGTVLPGELHVLVSIKRVGPGYRIIAPFLTDDGRRILLDRGFVRTEAADAARSTGPLTVTGNLHWPQETDSYTPVPDMAANIWFARDVPAMAAALETQPVLVVARSQTGPAVTPLPVDTAGIPNDHLQYAITWFSLALIWALMTGYFLWRTRAGDKG</sequence>
<keyword evidence="3 6" id="KW-0812">Transmembrane</keyword>
<dbReference type="RefSeq" id="WP_027263498.1">
    <property type="nucleotide sequence ID" value="NZ_FPAW01000008.1"/>
</dbReference>
<dbReference type="InterPro" id="IPR045214">
    <property type="entry name" value="Surf1/Surf4"/>
</dbReference>
<accession>A0A1I7AYU6</accession>
<evidence type="ECO:0000313" key="8">
    <source>
        <dbReference type="Proteomes" id="UP000182466"/>
    </source>
</evidence>
<dbReference type="eggNOG" id="COG3346">
    <property type="taxonomic scope" value="Bacteria"/>
</dbReference>
<gene>
    <name evidence="7" type="ORF">SAMN05216236_10830</name>
</gene>
<evidence type="ECO:0000256" key="2">
    <source>
        <dbReference type="ARBA" id="ARBA00007165"/>
    </source>
</evidence>
<dbReference type="Pfam" id="PF02104">
    <property type="entry name" value="SURF1"/>
    <property type="match status" value="1"/>
</dbReference>
<reference evidence="7 8" key="1">
    <citation type="submission" date="2016-10" db="EMBL/GenBank/DDBJ databases">
        <authorList>
            <person name="de Groot N.N."/>
        </authorList>
    </citation>
    <scope>NUCLEOTIDE SEQUENCE [LARGE SCALE GENOMIC DNA]</scope>
    <source>
        <strain evidence="7 8">CGMCC 1.10959</strain>
    </source>
</reference>
<dbReference type="CDD" id="cd06662">
    <property type="entry name" value="SURF1"/>
    <property type="match status" value="1"/>
</dbReference>
<comment type="subcellular location">
    <subcellularLocation>
        <location evidence="6">Cell membrane</location>
        <topology evidence="6">Multi-pass membrane protein</topology>
    </subcellularLocation>
    <subcellularLocation>
        <location evidence="1">Membrane</location>
    </subcellularLocation>
</comment>
<keyword evidence="8" id="KW-1185">Reference proteome</keyword>
<dbReference type="PROSITE" id="PS50895">
    <property type="entry name" value="SURF1"/>
    <property type="match status" value="1"/>
</dbReference>
<dbReference type="PROSITE" id="PS51257">
    <property type="entry name" value="PROKAR_LIPOPROTEIN"/>
    <property type="match status" value="1"/>
</dbReference>
<evidence type="ECO:0000256" key="3">
    <source>
        <dbReference type="ARBA" id="ARBA00022692"/>
    </source>
</evidence>
<evidence type="ECO:0000256" key="1">
    <source>
        <dbReference type="ARBA" id="ARBA00004370"/>
    </source>
</evidence>
<protein>
    <recommendedName>
        <fullName evidence="6">SURF1-like protein</fullName>
    </recommendedName>
</protein>
<keyword evidence="6" id="KW-1003">Cell membrane</keyword>
<dbReference type="STRING" id="999627.SAMN05216236_10830"/>
<dbReference type="GO" id="GO:0005886">
    <property type="term" value="C:plasma membrane"/>
    <property type="evidence" value="ECO:0007669"/>
    <property type="project" value="UniProtKB-SubCell"/>
</dbReference>
<comment type="caution">
    <text evidence="6">Lacks conserved residue(s) required for the propagation of feature annotation.</text>
</comment>
<dbReference type="EMBL" id="FPAW01000008">
    <property type="protein sequence ID" value="SFT80091.1"/>
    <property type="molecule type" value="Genomic_DNA"/>
</dbReference>
<dbReference type="OrthoDB" id="6079986at2"/>
<dbReference type="Proteomes" id="UP000182466">
    <property type="component" value="Unassembled WGS sequence"/>
</dbReference>
<dbReference type="AlphaFoldDB" id="A0A1I7AYU6"/>
<feature type="transmembrane region" description="Helical" evidence="6">
    <location>
        <begin position="196"/>
        <end position="215"/>
    </location>
</feature>
<keyword evidence="4 6" id="KW-1133">Transmembrane helix</keyword>